<proteinExistence type="predicted"/>
<evidence type="ECO:0000313" key="2">
    <source>
        <dbReference type="EMBL" id="GHI63897.1"/>
    </source>
</evidence>
<feature type="region of interest" description="Disordered" evidence="1">
    <location>
        <begin position="11"/>
        <end position="56"/>
    </location>
</feature>
<name>A0ABQ3S6Z2_9ACTN</name>
<gene>
    <name evidence="2" type="ORF">Saso_55470</name>
</gene>
<feature type="compositionally biased region" description="Basic and acidic residues" evidence="1">
    <location>
        <begin position="11"/>
        <end position="24"/>
    </location>
</feature>
<reference evidence="3" key="1">
    <citation type="submission" date="2023-07" db="EMBL/GenBank/DDBJ databases">
        <title>Whole genome shotgun sequence of Streptomyces cacaoi subsp. asoensis NBRC 13813.</title>
        <authorList>
            <person name="Komaki H."/>
            <person name="Tamura T."/>
        </authorList>
    </citation>
    <scope>NUCLEOTIDE SEQUENCE [LARGE SCALE GENOMIC DNA]</scope>
    <source>
        <strain evidence="3">NBRC 13813</strain>
    </source>
</reference>
<comment type="caution">
    <text evidence="2">The sequence shown here is derived from an EMBL/GenBank/DDBJ whole genome shotgun (WGS) entry which is preliminary data.</text>
</comment>
<sequence length="132" mass="14188">MGFSCVCGAERGRAADRAAHDRRTARPPGRRRTAGAARRPAGDGRFRPGGLPGQDEENKLLKAVERRFGAADRYHGTKLRIEQNGKRVMTPMPVVMPAIGSTDRYGTGAASARIITQSNSMTRPVVASRVTG</sequence>
<keyword evidence="3" id="KW-1185">Reference proteome</keyword>
<evidence type="ECO:0000256" key="1">
    <source>
        <dbReference type="SAM" id="MobiDB-lite"/>
    </source>
</evidence>
<protein>
    <submittedName>
        <fullName evidence="2">Uncharacterized protein</fullName>
    </submittedName>
</protein>
<dbReference type="Proteomes" id="UP000649259">
    <property type="component" value="Unassembled WGS sequence"/>
</dbReference>
<dbReference type="EMBL" id="BNEB01000005">
    <property type="protein sequence ID" value="GHI63897.1"/>
    <property type="molecule type" value="Genomic_DNA"/>
</dbReference>
<accession>A0ABQ3S6Z2</accession>
<organism evidence="2 3">
    <name type="scientific">Streptomyces asoensis</name>
    <dbReference type="NCBI Taxonomy" id="249586"/>
    <lineage>
        <taxon>Bacteria</taxon>
        <taxon>Bacillati</taxon>
        <taxon>Actinomycetota</taxon>
        <taxon>Actinomycetes</taxon>
        <taxon>Kitasatosporales</taxon>
        <taxon>Streptomycetaceae</taxon>
        <taxon>Streptomyces</taxon>
    </lineage>
</organism>
<evidence type="ECO:0000313" key="3">
    <source>
        <dbReference type="Proteomes" id="UP000649259"/>
    </source>
</evidence>